<dbReference type="AlphaFoldDB" id="A0A0B2V9Y9"/>
<dbReference type="EMBL" id="JPKZ01001753">
    <property type="protein sequence ID" value="KHN80251.1"/>
    <property type="molecule type" value="Genomic_DNA"/>
</dbReference>
<dbReference type="Proteomes" id="UP000031036">
    <property type="component" value="Unassembled WGS sequence"/>
</dbReference>
<evidence type="ECO:0000313" key="2">
    <source>
        <dbReference type="Proteomes" id="UP000031036"/>
    </source>
</evidence>
<comment type="caution">
    <text evidence="1">The sequence shown here is derived from an EMBL/GenBank/DDBJ whole genome shotgun (WGS) entry which is preliminary data.</text>
</comment>
<accession>A0A0B2V9Y9</accession>
<gene>
    <name evidence="1" type="ORF">Tcan_05518</name>
</gene>
<evidence type="ECO:0000313" key="1">
    <source>
        <dbReference type="EMBL" id="KHN80251.1"/>
    </source>
</evidence>
<keyword evidence="2" id="KW-1185">Reference proteome</keyword>
<proteinExistence type="predicted"/>
<organism evidence="1 2">
    <name type="scientific">Toxocara canis</name>
    <name type="common">Canine roundworm</name>
    <dbReference type="NCBI Taxonomy" id="6265"/>
    <lineage>
        <taxon>Eukaryota</taxon>
        <taxon>Metazoa</taxon>
        <taxon>Ecdysozoa</taxon>
        <taxon>Nematoda</taxon>
        <taxon>Chromadorea</taxon>
        <taxon>Rhabditida</taxon>
        <taxon>Spirurina</taxon>
        <taxon>Ascaridomorpha</taxon>
        <taxon>Ascaridoidea</taxon>
        <taxon>Toxocaridae</taxon>
        <taxon>Toxocara</taxon>
    </lineage>
</organism>
<reference evidence="1 2" key="1">
    <citation type="submission" date="2014-11" db="EMBL/GenBank/DDBJ databases">
        <title>Genetic blueprint of the zoonotic pathogen Toxocara canis.</title>
        <authorList>
            <person name="Zhu X.-Q."/>
            <person name="Korhonen P.K."/>
            <person name="Cai H."/>
            <person name="Young N.D."/>
            <person name="Nejsum P."/>
            <person name="von Samson-Himmelstjerna G."/>
            <person name="Boag P.R."/>
            <person name="Tan P."/>
            <person name="Li Q."/>
            <person name="Min J."/>
            <person name="Yang Y."/>
            <person name="Wang X."/>
            <person name="Fang X."/>
            <person name="Hall R.S."/>
            <person name="Hofmann A."/>
            <person name="Sternberg P.W."/>
            <person name="Jex A.R."/>
            <person name="Gasser R.B."/>
        </authorList>
    </citation>
    <scope>NUCLEOTIDE SEQUENCE [LARGE SCALE GENOMIC DNA]</scope>
    <source>
        <strain evidence="1">PN_DK_2014</strain>
    </source>
</reference>
<name>A0A0B2V9Y9_TOXCA</name>
<protein>
    <submittedName>
        <fullName evidence="1">Uncharacterized protein</fullName>
    </submittedName>
</protein>
<sequence length="70" mass="8043">MPETENNGSSAVRKYFAGRVSKHLLPSWSNDFTKADLLAFVFPRAIFCTGRSDAALWAEHWKRRMKTNEP</sequence>